<dbReference type="EMBL" id="CP017812">
    <property type="protein sequence ID" value="AOZ73165.1"/>
    <property type="molecule type" value="Genomic_DNA"/>
</dbReference>
<organism evidence="3 4">
    <name type="scientific">Boudabousia tangfeifanii</name>
    <dbReference type="NCBI Taxonomy" id="1912795"/>
    <lineage>
        <taxon>Bacteria</taxon>
        <taxon>Bacillati</taxon>
        <taxon>Actinomycetota</taxon>
        <taxon>Actinomycetes</taxon>
        <taxon>Actinomycetales</taxon>
        <taxon>Actinomycetaceae</taxon>
        <taxon>Boudabousia</taxon>
    </lineage>
</organism>
<dbReference type="KEGG" id="avu:BK816_07550"/>
<accession>A0A1D9MLL4</accession>
<dbReference type="InterPro" id="IPR045851">
    <property type="entry name" value="AMP-bd_C_sf"/>
</dbReference>
<dbReference type="PANTHER" id="PTHR43201">
    <property type="entry name" value="ACYL-COA SYNTHETASE"/>
    <property type="match status" value="1"/>
</dbReference>
<dbReference type="STRING" id="1912795.BK816_07550"/>
<dbReference type="AlphaFoldDB" id="A0A1D9MLL4"/>
<dbReference type="InterPro" id="IPR042099">
    <property type="entry name" value="ANL_N_sf"/>
</dbReference>
<reference evidence="3 4" key="1">
    <citation type="submission" date="2016-10" db="EMBL/GenBank/DDBJ databases">
        <title>Actinomyces aegypiusis sp. nov., isolated from the Aegypius monachus in Qinghai Tibet Plateau China.</title>
        <authorList>
            <person name="Wang Y."/>
        </authorList>
    </citation>
    <scope>NUCLEOTIDE SEQUENCE [LARGE SCALE GENOMIC DNA]</scope>
    <source>
        <strain evidence="3 4">VUL4_3</strain>
    </source>
</reference>
<dbReference type="OrthoDB" id="9803968at2"/>
<dbReference type="GO" id="GO:0006631">
    <property type="term" value="P:fatty acid metabolic process"/>
    <property type="evidence" value="ECO:0007669"/>
    <property type="project" value="TreeGrafter"/>
</dbReference>
<evidence type="ECO:0000259" key="2">
    <source>
        <dbReference type="Pfam" id="PF13193"/>
    </source>
</evidence>
<dbReference type="InterPro" id="IPR000873">
    <property type="entry name" value="AMP-dep_synth/lig_dom"/>
</dbReference>
<dbReference type="Pfam" id="PF00501">
    <property type="entry name" value="AMP-binding"/>
    <property type="match status" value="1"/>
</dbReference>
<proteinExistence type="predicted"/>
<dbReference type="Gene3D" id="3.30.300.30">
    <property type="match status" value="1"/>
</dbReference>
<feature type="domain" description="AMP-dependent synthetase/ligase" evidence="1">
    <location>
        <begin position="58"/>
        <end position="267"/>
    </location>
</feature>
<evidence type="ECO:0000313" key="4">
    <source>
        <dbReference type="Proteomes" id="UP000176288"/>
    </source>
</evidence>
<dbReference type="Proteomes" id="UP000176288">
    <property type="component" value="Chromosome"/>
</dbReference>
<evidence type="ECO:0000259" key="1">
    <source>
        <dbReference type="Pfam" id="PF00501"/>
    </source>
</evidence>
<name>A0A1D9MLL4_9ACTO</name>
<dbReference type="SUPFAM" id="SSF56801">
    <property type="entry name" value="Acetyl-CoA synthetase-like"/>
    <property type="match status" value="1"/>
</dbReference>
<dbReference type="Gene3D" id="3.40.50.12780">
    <property type="entry name" value="N-terminal domain of ligase-like"/>
    <property type="match status" value="1"/>
</dbReference>
<dbReference type="Pfam" id="PF13193">
    <property type="entry name" value="AMP-binding_C"/>
    <property type="match status" value="1"/>
</dbReference>
<dbReference type="GO" id="GO:0031956">
    <property type="term" value="F:medium-chain fatty acid-CoA ligase activity"/>
    <property type="evidence" value="ECO:0007669"/>
    <property type="project" value="TreeGrafter"/>
</dbReference>
<protein>
    <recommendedName>
        <fullName evidence="5">AMP-dependent synthetase/ligase domain-containing protein</fullName>
    </recommendedName>
</protein>
<dbReference type="RefSeq" id="WP_071164628.1">
    <property type="nucleotide sequence ID" value="NZ_CP017812.1"/>
</dbReference>
<dbReference type="PROSITE" id="PS00455">
    <property type="entry name" value="AMP_BINDING"/>
    <property type="match status" value="1"/>
</dbReference>
<feature type="domain" description="AMP-binding enzyme C-terminal" evidence="2">
    <location>
        <begin position="320"/>
        <end position="405"/>
    </location>
</feature>
<gene>
    <name evidence="3" type="ORF">BK816_07550</name>
</gene>
<sequence>MTLLGQIENNYLPLAAGFSEQSVAALSSWFQHWLNGDRQVPSALLLAEDEDPALVSQQLGFEPATNNVPDDYTETFLLVRTTGSTSTPKLVALTSKAVKTSVQATHEALAGPGQWVLALPPHHIAGAMVVARSLLAGFSPVVCARPQGNFDLDEFSKATTTALQQTRSTNTPIYTALVPRQIEQILSSSVATASARKYQTILVGGAAMSKQLAQEAKQAGLILVTTYGSSETCGGCVYDRKALPGVKLKVDETGRLLINSPTLMTGYVNASTDWVTDEMGKRFLPTSDLAEIDCEGRLSILGRADWIINTGGEKVNPLAVEARLIDHPQITAAVVVGLPDPTWGEKVCALIVPARQATPNTDPAQNDTTLDLRQIRDWVTTTLGKPCAPKEILLVSQVPTKGIGKLDREAAKRLARQNLPAEDSN</sequence>
<dbReference type="InterPro" id="IPR025110">
    <property type="entry name" value="AMP-bd_C"/>
</dbReference>
<dbReference type="InterPro" id="IPR020845">
    <property type="entry name" value="AMP-binding_CS"/>
</dbReference>
<evidence type="ECO:0000313" key="3">
    <source>
        <dbReference type="EMBL" id="AOZ73165.1"/>
    </source>
</evidence>
<keyword evidence="4" id="KW-1185">Reference proteome</keyword>
<dbReference type="PANTHER" id="PTHR43201:SF32">
    <property type="entry name" value="2-SUCCINYLBENZOATE--COA LIGASE, CHLOROPLASTIC_PEROXISOMAL"/>
    <property type="match status" value="1"/>
</dbReference>
<evidence type="ECO:0008006" key="5">
    <source>
        <dbReference type="Google" id="ProtNLM"/>
    </source>
</evidence>